<feature type="non-terminal residue" evidence="1">
    <location>
        <position position="458"/>
    </location>
</feature>
<feature type="non-terminal residue" evidence="1">
    <location>
        <position position="1"/>
    </location>
</feature>
<organism evidence="1">
    <name type="scientific">marine sediment metagenome</name>
    <dbReference type="NCBI Taxonomy" id="412755"/>
    <lineage>
        <taxon>unclassified sequences</taxon>
        <taxon>metagenomes</taxon>
        <taxon>ecological metagenomes</taxon>
    </lineage>
</organism>
<sequence>DKIIGEGRHLADVQQQNVLRLLIRQEIYDLASQRSCFQVSLLTRHSSCGRSIIACMHRFLYLGTSLAILFAACGGGSRAPDPSVLVAADGTLSPDDYSFTIADDPPAEREPGFDIVGPVWDIRGPDPPSGELLTIELPAPGDLPPDVDPTELKIASFHPAVGDGTAFWVMADDVEHDQRRAVLSTQTSGVGLFAVAVPNGYWTTTLSRDGNYRIHYVSDPASDRAAEPEYVALLRDELEDARRWIIDNGYREPKDTFGGPQPVYLVPLIGGPGLTEPSNLGSVMKLDNQLYRSPDAVPGAVTHELFHLSQRRARFDPQREGTWIREATAEYVAVQRLGISGARPHIDTSCGNYARSVLDTRGINEYHNWTFVAFLEHLQAGFVRRFFESAGGSGDGVGTLRELAGAPLNEIMAQYAGSYRLLQDYFSGGGISCPAPPSIDVESLDGRAYYVPPLAGLV</sequence>
<dbReference type="EMBL" id="LAZR01044832">
    <property type="protein sequence ID" value="KKL03681.1"/>
    <property type="molecule type" value="Genomic_DNA"/>
</dbReference>
<name>A0A0F9CDB9_9ZZZZ</name>
<evidence type="ECO:0000313" key="1">
    <source>
        <dbReference type="EMBL" id="KKL03681.1"/>
    </source>
</evidence>
<dbReference type="AlphaFoldDB" id="A0A0F9CDB9"/>
<gene>
    <name evidence="1" type="ORF">LCGC14_2623690</name>
</gene>
<protein>
    <submittedName>
        <fullName evidence="1">Uncharacterized protein</fullName>
    </submittedName>
</protein>
<comment type="caution">
    <text evidence="1">The sequence shown here is derived from an EMBL/GenBank/DDBJ whole genome shotgun (WGS) entry which is preliminary data.</text>
</comment>
<accession>A0A0F9CDB9</accession>
<reference evidence="1" key="1">
    <citation type="journal article" date="2015" name="Nature">
        <title>Complex archaea that bridge the gap between prokaryotes and eukaryotes.</title>
        <authorList>
            <person name="Spang A."/>
            <person name="Saw J.H."/>
            <person name="Jorgensen S.L."/>
            <person name="Zaremba-Niedzwiedzka K."/>
            <person name="Martijn J."/>
            <person name="Lind A.E."/>
            <person name="van Eijk R."/>
            <person name="Schleper C."/>
            <person name="Guy L."/>
            <person name="Ettema T.J."/>
        </authorList>
    </citation>
    <scope>NUCLEOTIDE SEQUENCE</scope>
</reference>
<proteinExistence type="predicted"/>